<evidence type="ECO:0000313" key="3">
    <source>
        <dbReference type="Proteomes" id="UP001155077"/>
    </source>
</evidence>
<accession>A0ABT0Z1Q4</accession>
<keyword evidence="1" id="KW-0808">Transferase</keyword>
<evidence type="ECO:0000256" key="1">
    <source>
        <dbReference type="ARBA" id="ARBA00022679"/>
    </source>
</evidence>
<organism evidence="2 3">
    <name type="scientific">Gramella jeungdoensis</name>
    <dbReference type="NCBI Taxonomy" id="708091"/>
    <lineage>
        <taxon>Bacteria</taxon>
        <taxon>Pseudomonadati</taxon>
        <taxon>Bacteroidota</taxon>
        <taxon>Flavobacteriia</taxon>
        <taxon>Flavobacteriales</taxon>
        <taxon>Flavobacteriaceae</taxon>
        <taxon>Christiangramia</taxon>
    </lineage>
</organism>
<comment type="caution">
    <text evidence="2">The sequence shown here is derived from an EMBL/GenBank/DDBJ whole genome shotgun (WGS) entry which is preliminary data.</text>
</comment>
<dbReference type="PANTHER" id="PTHR43861:SF3">
    <property type="entry name" value="PUTATIVE (AFU_ORTHOLOGUE AFUA_2G14390)-RELATED"/>
    <property type="match status" value="1"/>
</dbReference>
<gene>
    <name evidence="2" type="ORF">NE848_09635</name>
</gene>
<proteinExistence type="predicted"/>
<dbReference type="SUPFAM" id="SSF53335">
    <property type="entry name" value="S-adenosyl-L-methionine-dependent methyltransferases"/>
    <property type="match status" value="1"/>
</dbReference>
<name>A0ABT0Z1Q4_9FLAO</name>
<keyword evidence="3" id="KW-1185">Reference proteome</keyword>
<dbReference type="Proteomes" id="UP001155077">
    <property type="component" value="Unassembled WGS sequence"/>
</dbReference>
<dbReference type="Gene3D" id="3.40.50.150">
    <property type="entry name" value="Vaccinia Virus protein VP39"/>
    <property type="match status" value="1"/>
</dbReference>
<sequence>MTATEKINTDKKINQNLVCTDHLVSGEKFEILSHESGILRTYPVPENLEKYYESDAYISHRDSSRSLQDKIYQFVKSYMLSKKAKWIRAEIKQGNILDFGAGTGDFLNKMKSFLWKVEGVEPNKMARDLAILKNLDLKSDLYSIRDNKYDVISLWHVLEHLPDYEKKIDEFSELLDEGGILIIAVPNFNSYDCKYYKENWAAWDVPRHLWHFSRNGIQKKMEEKGFLLMKEKPLKFDSFYVSLLSEKNRPGKTNLVNAFLRGLISNLKAKNTGEYSSIAYFFQKKPK</sequence>
<protein>
    <submittedName>
        <fullName evidence="2">Class I SAM-dependent methyltransferase</fullName>
    </submittedName>
</protein>
<dbReference type="Pfam" id="PF13489">
    <property type="entry name" value="Methyltransf_23"/>
    <property type="match status" value="1"/>
</dbReference>
<dbReference type="EMBL" id="JAMSCK010000003">
    <property type="protein sequence ID" value="MCM8569642.1"/>
    <property type="molecule type" value="Genomic_DNA"/>
</dbReference>
<evidence type="ECO:0000313" key="2">
    <source>
        <dbReference type="EMBL" id="MCM8569642.1"/>
    </source>
</evidence>
<keyword evidence="2" id="KW-0489">Methyltransferase</keyword>
<dbReference type="GO" id="GO:0032259">
    <property type="term" value="P:methylation"/>
    <property type="evidence" value="ECO:0007669"/>
    <property type="project" value="UniProtKB-KW"/>
</dbReference>
<dbReference type="InterPro" id="IPR029063">
    <property type="entry name" value="SAM-dependent_MTases_sf"/>
</dbReference>
<reference evidence="2" key="1">
    <citation type="submission" date="2022-06" db="EMBL/GenBank/DDBJ databases">
        <title>Gramella sediminis sp. nov., isolated from deep-sea sediment of the Indian Ocean.</title>
        <authorList>
            <person name="Yang L."/>
        </authorList>
    </citation>
    <scope>NUCLEOTIDE SEQUENCE</scope>
    <source>
        <strain evidence="2">HMD3159</strain>
    </source>
</reference>
<dbReference type="GO" id="GO:0008168">
    <property type="term" value="F:methyltransferase activity"/>
    <property type="evidence" value="ECO:0007669"/>
    <property type="project" value="UniProtKB-KW"/>
</dbReference>
<dbReference type="CDD" id="cd02440">
    <property type="entry name" value="AdoMet_MTases"/>
    <property type="match status" value="1"/>
</dbReference>
<dbReference type="PANTHER" id="PTHR43861">
    <property type="entry name" value="TRANS-ACONITATE 2-METHYLTRANSFERASE-RELATED"/>
    <property type="match status" value="1"/>
</dbReference>